<dbReference type="RefSeq" id="WP_260277218.1">
    <property type="nucleotide sequence ID" value="NZ_JANAVZ010000005.1"/>
</dbReference>
<comment type="caution">
    <text evidence="2">The sequence shown here is derived from an EMBL/GenBank/DDBJ whole genome shotgun (WGS) entry which is preliminary data.</text>
</comment>
<name>A0ABT2K9X6_9RHOB</name>
<evidence type="ECO:0000313" key="2">
    <source>
        <dbReference type="EMBL" id="MCT4333340.1"/>
    </source>
</evidence>
<dbReference type="PANTHER" id="PTHR43792:SF1">
    <property type="entry name" value="N-ACETYLTRANSFERASE DOMAIN-CONTAINING PROTEIN"/>
    <property type="match status" value="1"/>
</dbReference>
<protein>
    <submittedName>
        <fullName evidence="2">GNAT family N-acetyltransferase</fullName>
    </submittedName>
</protein>
<organism evidence="2 3">
    <name type="scientific">Paracoccus maritimus</name>
    <dbReference type="NCBI Taxonomy" id="2933292"/>
    <lineage>
        <taxon>Bacteria</taxon>
        <taxon>Pseudomonadati</taxon>
        <taxon>Pseudomonadota</taxon>
        <taxon>Alphaproteobacteria</taxon>
        <taxon>Rhodobacterales</taxon>
        <taxon>Paracoccaceae</taxon>
        <taxon>Paracoccus</taxon>
    </lineage>
</organism>
<sequence length="178" mass="19272">MTTTTPFSADAPVLTTQRLILRVPEAGDLAAYAAFLADADASRFYGGPMRRDQAYGVLCRDIGHWHLRGFGKFAITLDGKTLGGCGIVHPDGWPSHELTWWLLPEARGTGIAQDASAAVLSWARDSLGLPQVETHFRDDNIAARRLTDKLGGLKLRRAEFPDGAARDVYGIPTLGAAR</sequence>
<dbReference type="InterPro" id="IPR000182">
    <property type="entry name" value="GNAT_dom"/>
</dbReference>
<dbReference type="PANTHER" id="PTHR43792">
    <property type="entry name" value="GNAT FAMILY, PUTATIVE (AFU_ORTHOLOGUE AFUA_3G00765)-RELATED-RELATED"/>
    <property type="match status" value="1"/>
</dbReference>
<dbReference type="SUPFAM" id="SSF55729">
    <property type="entry name" value="Acyl-CoA N-acyltransferases (Nat)"/>
    <property type="match status" value="1"/>
</dbReference>
<dbReference type="PROSITE" id="PS51186">
    <property type="entry name" value="GNAT"/>
    <property type="match status" value="1"/>
</dbReference>
<proteinExistence type="predicted"/>
<evidence type="ECO:0000259" key="1">
    <source>
        <dbReference type="PROSITE" id="PS51186"/>
    </source>
</evidence>
<gene>
    <name evidence="2" type="ORF">MU516_10750</name>
</gene>
<evidence type="ECO:0000313" key="3">
    <source>
        <dbReference type="Proteomes" id="UP001320702"/>
    </source>
</evidence>
<dbReference type="Gene3D" id="3.40.630.30">
    <property type="match status" value="1"/>
</dbReference>
<dbReference type="Proteomes" id="UP001320702">
    <property type="component" value="Unassembled WGS sequence"/>
</dbReference>
<dbReference type="InterPro" id="IPR016181">
    <property type="entry name" value="Acyl_CoA_acyltransferase"/>
</dbReference>
<feature type="domain" description="N-acetyltransferase" evidence="1">
    <location>
        <begin position="19"/>
        <end position="175"/>
    </location>
</feature>
<dbReference type="Pfam" id="PF13302">
    <property type="entry name" value="Acetyltransf_3"/>
    <property type="match status" value="1"/>
</dbReference>
<dbReference type="InterPro" id="IPR051531">
    <property type="entry name" value="N-acetyltransferase"/>
</dbReference>
<reference evidence="2 3" key="1">
    <citation type="submission" date="2022-04" db="EMBL/GenBank/DDBJ databases">
        <title>Paracoccus sp. YLB-12 draft genome sequence.</title>
        <authorList>
            <person name="Yu L."/>
        </authorList>
    </citation>
    <scope>NUCLEOTIDE SEQUENCE [LARGE SCALE GENOMIC DNA]</scope>
    <source>
        <strain evidence="2 3">YLB-12</strain>
    </source>
</reference>
<accession>A0ABT2K9X6</accession>
<keyword evidence="3" id="KW-1185">Reference proteome</keyword>
<dbReference type="EMBL" id="JANAVZ010000005">
    <property type="protein sequence ID" value="MCT4333340.1"/>
    <property type="molecule type" value="Genomic_DNA"/>
</dbReference>